<reference evidence="2" key="1">
    <citation type="submission" date="2020-04" db="EMBL/GenBank/DDBJ databases">
        <authorList>
            <person name="Neveu A P."/>
        </authorList>
    </citation>
    <scope>NUCLEOTIDE SEQUENCE</scope>
    <source>
        <tissue evidence="2">Whole embryo</tissue>
    </source>
</reference>
<evidence type="ECO:0000256" key="1">
    <source>
        <dbReference type="SAM" id="MobiDB-lite"/>
    </source>
</evidence>
<proteinExistence type="evidence at transcript level"/>
<name>A0A6F9DH32_9ASCI</name>
<protein>
    <submittedName>
        <fullName evidence="2">Uncharacterized protein LOC100175197</fullName>
    </submittedName>
</protein>
<dbReference type="EMBL" id="LR786353">
    <property type="protein sequence ID" value="CAB3260371.1"/>
    <property type="molecule type" value="mRNA"/>
</dbReference>
<feature type="compositionally biased region" description="Polar residues" evidence="1">
    <location>
        <begin position="86"/>
        <end position="108"/>
    </location>
</feature>
<accession>A0A6F9DH32</accession>
<feature type="region of interest" description="Disordered" evidence="1">
    <location>
        <begin position="86"/>
        <end position="142"/>
    </location>
</feature>
<organism evidence="2">
    <name type="scientific">Phallusia mammillata</name>
    <dbReference type="NCBI Taxonomy" id="59560"/>
    <lineage>
        <taxon>Eukaryota</taxon>
        <taxon>Metazoa</taxon>
        <taxon>Chordata</taxon>
        <taxon>Tunicata</taxon>
        <taxon>Ascidiacea</taxon>
        <taxon>Phlebobranchia</taxon>
        <taxon>Ascidiidae</taxon>
        <taxon>Phallusia</taxon>
    </lineage>
</organism>
<evidence type="ECO:0000313" key="2">
    <source>
        <dbReference type="EMBL" id="CAB3260371.1"/>
    </source>
</evidence>
<dbReference type="AlphaFoldDB" id="A0A6F9DH32"/>
<sequence>MEQELFLVFPEQASKDYLVQSLVRVGFLKDSSDSIISWSKEDVVKKFYVSLAALPRRFPRSNRRGRLLQERRKKEPKVSHTNVLLKNAMHQKSQQPRATSTVEQSASATPELDRLAARSKAAKQSTVLKRKLSPAEQNVKPKVTPAKRPIINRKPPDVCATTCTDNKKTPVCTTKPKALGNSTINSKNISIKKTDLNHTDTDKHSTTVKTCEATNDQSKKQVVNKKPGKRIKLKRNSFSSPAVECAKIKKTS</sequence>
<gene>
    <name evidence="2" type="primary">LOC100175197</name>
</gene>